<proteinExistence type="predicted"/>
<feature type="signal peptide" evidence="1">
    <location>
        <begin position="1"/>
        <end position="20"/>
    </location>
</feature>
<evidence type="ECO:0000313" key="4">
    <source>
        <dbReference type="Proteomes" id="UP000008630"/>
    </source>
</evidence>
<gene>
    <name evidence="3" type="ordered locus">Bache_0493</name>
</gene>
<evidence type="ECO:0000259" key="2">
    <source>
        <dbReference type="Pfam" id="PF13568"/>
    </source>
</evidence>
<name>E6SVZ3_BACT6</name>
<protein>
    <recommendedName>
        <fullName evidence="2">Outer membrane protein beta-barrel domain-containing protein</fullName>
    </recommendedName>
</protein>
<dbReference type="OrthoDB" id="1429208at2"/>
<dbReference type="AlphaFoldDB" id="E6SVZ3"/>
<feature type="chain" id="PRO_5003209376" description="Outer membrane protein beta-barrel domain-containing protein" evidence="1">
    <location>
        <begin position="21"/>
        <end position="212"/>
    </location>
</feature>
<dbReference type="STRING" id="693979.Bache_0493"/>
<reference evidence="3 4" key="2">
    <citation type="journal article" date="2011" name="Stand. Genomic Sci.">
        <title>Complete genome sequence of Bacteroides helcogenes type strain (P 36-108).</title>
        <authorList>
            <person name="Pati A."/>
            <person name="Gronow S."/>
            <person name="Zeytun A."/>
            <person name="Lapidus A."/>
            <person name="Nolan M."/>
            <person name="Hammon N."/>
            <person name="Deshpande S."/>
            <person name="Cheng J.F."/>
            <person name="Tapia R."/>
            <person name="Han C."/>
            <person name="Goodwin L."/>
            <person name="Pitluck S."/>
            <person name="Liolios K."/>
            <person name="Pagani I."/>
            <person name="Ivanova N."/>
            <person name="Mavromatis K."/>
            <person name="Chen A."/>
            <person name="Palaniappan K."/>
            <person name="Land M."/>
            <person name="Hauser L."/>
            <person name="Chang Y.J."/>
            <person name="Jeffries C.D."/>
            <person name="Detter J.C."/>
            <person name="Brambilla E."/>
            <person name="Rohde M."/>
            <person name="Goker M."/>
            <person name="Woyke T."/>
            <person name="Bristow J."/>
            <person name="Eisen J.A."/>
            <person name="Markowitz V."/>
            <person name="Hugenholtz P."/>
            <person name="Kyrpides N.C."/>
            <person name="Klenk H.P."/>
            <person name="Lucas S."/>
        </authorList>
    </citation>
    <scope>NUCLEOTIDE SEQUENCE [LARGE SCALE GENOMIC DNA]</scope>
    <source>
        <strain evidence="4">ATCC 35417 / DSM 20613 / JCM 6297 / CCUG 15421 / P 36-108</strain>
    </source>
</reference>
<keyword evidence="4" id="KW-1185">Reference proteome</keyword>
<dbReference type="InterPro" id="IPR025665">
    <property type="entry name" value="Beta-barrel_OMP_2"/>
</dbReference>
<dbReference type="eggNOG" id="COG3637">
    <property type="taxonomic scope" value="Bacteria"/>
</dbReference>
<dbReference type="KEGG" id="bhl:Bache_0493"/>
<dbReference type="RefSeq" id="WP_013546134.1">
    <property type="nucleotide sequence ID" value="NC_014933.1"/>
</dbReference>
<organism evidence="3 4">
    <name type="scientific">Bacteroides helcogenes (strain ATCC 35417 / DSM 20613 / JCM 6297 / CCUG 15421 / P 36-108)</name>
    <dbReference type="NCBI Taxonomy" id="693979"/>
    <lineage>
        <taxon>Bacteria</taxon>
        <taxon>Pseudomonadati</taxon>
        <taxon>Bacteroidota</taxon>
        <taxon>Bacteroidia</taxon>
        <taxon>Bacteroidales</taxon>
        <taxon>Bacteroidaceae</taxon>
        <taxon>Bacteroides</taxon>
    </lineage>
</organism>
<accession>E6SVZ3</accession>
<evidence type="ECO:0000313" key="3">
    <source>
        <dbReference type="EMBL" id="ADV42518.1"/>
    </source>
</evidence>
<dbReference type="Proteomes" id="UP000008630">
    <property type="component" value="Chromosome"/>
</dbReference>
<dbReference type="EMBL" id="CP002352">
    <property type="protein sequence ID" value="ADV42518.1"/>
    <property type="molecule type" value="Genomic_DNA"/>
</dbReference>
<reference key="1">
    <citation type="submission" date="2010-11" db="EMBL/GenBank/DDBJ databases">
        <title>The complete genome of Bacteroides helcogenes P 36-108.</title>
        <authorList>
            <consortium name="US DOE Joint Genome Institute (JGI-PGF)"/>
            <person name="Lucas S."/>
            <person name="Copeland A."/>
            <person name="Lapidus A."/>
            <person name="Bruce D."/>
            <person name="Goodwin L."/>
            <person name="Pitluck S."/>
            <person name="Kyrpides N."/>
            <person name="Mavromatis K."/>
            <person name="Ivanova N."/>
            <person name="Zeytun A."/>
            <person name="Brettin T."/>
            <person name="Detter J.C."/>
            <person name="Tapia R."/>
            <person name="Han C."/>
            <person name="Land M."/>
            <person name="Hauser L."/>
            <person name="Markowitz V."/>
            <person name="Cheng J.-F."/>
            <person name="Hugenholtz P."/>
            <person name="Woyke T."/>
            <person name="Wu D."/>
            <person name="Gronow S."/>
            <person name="Wellnitz S."/>
            <person name="Brambilla E."/>
            <person name="Klenk H.-P."/>
            <person name="Eisen J.A."/>
        </authorList>
    </citation>
    <scope>NUCLEOTIDE SEQUENCE</scope>
    <source>
        <strain>P 36-108</strain>
    </source>
</reference>
<dbReference type="PATRIC" id="fig|693979.3.peg.531"/>
<feature type="domain" description="Outer membrane protein beta-barrel" evidence="2">
    <location>
        <begin position="19"/>
        <end position="190"/>
    </location>
</feature>
<keyword evidence="1" id="KW-0732">Signal</keyword>
<evidence type="ECO:0000256" key="1">
    <source>
        <dbReference type="SAM" id="SignalP"/>
    </source>
</evidence>
<dbReference type="Pfam" id="PF13568">
    <property type="entry name" value="OMP_b-brl_2"/>
    <property type="match status" value="1"/>
</dbReference>
<dbReference type="HOGENOM" id="CLU_082049_1_3_10"/>
<sequence>MKKKVMLVLFALVASMAGFAQVSWNVKGGLNMSTYIGDNSDNSKFKPGGRIGLGMEYAINDMVSLQPSLYFSTKGAKYSGSAKIEGITAKGDVKINQMYLELPIDVQLRFNLVDNTNLIVAAGPYLAYGIGGKTKISASAAGYSDNTKVNTFGNDKKGDLNLKRFDAGINIEAGLEFGSFLAGINTQLGFCKLMEGNSPKNANIGIFVGYKF</sequence>